<feature type="domain" description="Pyruvate kinase barrel" evidence="13">
    <location>
        <begin position="386"/>
        <end position="589"/>
    </location>
</feature>
<evidence type="ECO:0000313" key="14">
    <source>
        <dbReference type="EMBL" id="AOV15824.1"/>
    </source>
</evidence>
<keyword evidence="11" id="KW-0324">Glycolysis</keyword>
<feature type="domain" description="Pyruvate kinase barrel" evidence="13">
    <location>
        <begin position="139"/>
        <end position="215"/>
    </location>
</feature>
<dbReference type="InterPro" id="IPR015806">
    <property type="entry name" value="Pyrv_Knase_insert_dom_sf"/>
</dbReference>
<dbReference type="GO" id="GO:0030955">
    <property type="term" value="F:potassium ion binding"/>
    <property type="evidence" value="ECO:0007669"/>
    <property type="project" value="InterPro"/>
</dbReference>
<dbReference type="Proteomes" id="UP000095342">
    <property type="component" value="Chromosome"/>
</dbReference>
<protein>
    <recommendedName>
        <fullName evidence="4">pyruvate kinase</fullName>
        <ecNumber evidence="4">2.7.1.40</ecNumber>
    </recommendedName>
</protein>
<evidence type="ECO:0000256" key="2">
    <source>
        <dbReference type="ARBA" id="ARBA00004997"/>
    </source>
</evidence>
<reference evidence="14 15" key="1">
    <citation type="submission" date="2016-09" db="EMBL/GenBank/DDBJ databases">
        <title>Acidihalobacter prosperus V6 (DSM14174).</title>
        <authorList>
            <person name="Khaleque H.N."/>
            <person name="Ramsay J.P."/>
            <person name="Murphy R.J.T."/>
            <person name="Kaksonen A.H."/>
            <person name="Boxall N.J."/>
            <person name="Watkin E.L.J."/>
        </authorList>
    </citation>
    <scope>NUCLEOTIDE SEQUENCE [LARGE SCALE GENOMIC DNA]</scope>
    <source>
        <strain evidence="14 15">V6</strain>
    </source>
</reference>
<dbReference type="SUPFAM" id="SSF50800">
    <property type="entry name" value="PK beta-barrel domain-like"/>
    <property type="match status" value="1"/>
</dbReference>
<evidence type="ECO:0000256" key="12">
    <source>
        <dbReference type="ARBA" id="ARBA00023317"/>
    </source>
</evidence>
<dbReference type="Gene3D" id="2.40.33.10">
    <property type="entry name" value="PK beta-barrel domain-like"/>
    <property type="match status" value="1"/>
</dbReference>
<evidence type="ECO:0000256" key="6">
    <source>
        <dbReference type="ARBA" id="ARBA00022723"/>
    </source>
</evidence>
<keyword evidence="7" id="KW-0547">Nucleotide-binding</keyword>
<keyword evidence="9" id="KW-0067">ATP-binding</keyword>
<dbReference type="InterPro" id="IPR011037">
    <property type="entry name" value="Pyrv_Knase-like_insert_dom_sf"/>
</dbReference>
<dbReference type="GO" id="GO:0004743">
    <property type="term" value="F:pyruvate kinase activity"/>
    <property type="evidence" value="ECO:0007669"/>
    <property type="project" value="UniProtKB-EC"/>
</dbReference>
<dbReference type="RefSeq" id="WP_070071424.1">
    <property type="nucleotide sequence ID" value="NZ_CP017448.1"/>
</dbReference>
<organism evidence="14 15">
    <name type="scientific">Acidihalobacter aeolianus</name>
    <dbReference type="NCBI Taxonomy" id="2792603"/>
    <lineage>
        <taxon>Bacteria</taxon>
        <taxon>Pseudomonadati</taxon>
        <taxon>Pseudomonadota</taxon>
        <taxon>Gammaproteobacteria</taxon>
        <taxon>Chromatiales</taxon>
        <taxon>Ectothiorhodospiraceae</taxon>
        <taxon>Acidihalobacter</taxon>
    </lineage>
</organism>
<dbReference type="Pfam" id="PF00224">
    <property type="entry name" value="PK"/>
    <property type="match status" value="2"/>
</dbReference>
<evidence type="ECO:0000256" key="8">
    <source>
        <dbReference type="ARBA" id="ARBA00022777"/>
    </source>
</evidence>
<evidence type="ECO:0000256" key="11">
    <source>
        <dbReference type="ARBA" id="ARBA00023152"/>
    </source>
</evidence>
<dbReference type="InterPro" id="IPR001697">
    <property type="entry name" value="Pyr_Knase"/>
</dbReference>
<evidence type="ECO:0000256" key="4">
    <source>
        <dbReference type="ARBA" id="ARBA00012142"/>
    </source>
</evidence>
<evidence type="ECO:0000259" key="13">
    <source>
        <dbReference type="Pfam" id="PF00224"/>
    </source>
</evidence>
<keyword evidence="5" id="KW-0808">Transferase</keyword>
<dbReference type="PROSITE" id="PS00110">
    <property type="entry name" value="PYRUVATE_KINASE"/>
    <property type="match status" value="1"/>
</dbReference>
<comment type="cofactor">
    <cofactor evidence="1">
        <name>K(+)</name>
        <dbReference type="ChEBI" id="CHEBI:29103"/>
    </cofactor>
</comment>
<evidence type="ECO:0000256" key="9">
    <source>
        <dbReference type="ARBA" id="ARBA00022840"/>
    </source>
</evidence>
<sequence>MRDIKDTGTTALTLILVAVRRLRDEVLKDGERYLQGRTHPTRDKARRSAANLAHYLALRRHDLRDLQDQLALHGLSSLGRSEGHVLHTLNAVYDALTRMAGIVATEPPPSAAPAIAPAEARGLLEQRTRALFGEHPGRRHTRIMVTLPSEAADDRELCARLIADGMDSARINCAHDDAEAWQRMIDNVRAAARAAGRPCPILMDLAGRKPRTGPIAPAPRVAHLRPPRDALGRPVGPLEVLLLAPGAQPPVGTPRDRFNLPAELAEALQMGDRLGFDDTRGRSRELLIIAQPSEGAWLAHAFQAAWLTPETPVYLLRRTNKGALRAQPGEYRLGGFAVREQRIRVQAGDLLLLAFGEASGEPARYDANGRCLRPARFRCVECGGLENVAVGDPIWIDDGRIGTEVVERRDDGLLLRATHVRAGGVTLKSDKGLNFPLSALQLPTLTDKDLADLDFVAGHADMVGLSFVERAEDLERLFDELRARHAEHLPVIAKIENAQGVHALPELLLAALGRHPFGLMIARGDLAVELGGERLSEIQEEILWLAEAAHTPVVWATQVLETLAKQGAVSRPELSDAVLGQRADCVMLNKGPYIADALHTLNEVLRRTELRWWKNSPRLRALAIAGRTGPE</sequence>
<dbReference type="GO" id="GO:0000287">
    <property type="term" value="F:magnesium ion binding"/>
    <property type="evidence" value="ECO:0007669"/>
    <property type="project" value="InterPro"/>
</dbReference>
<keyword evidence="15" id="KW-1185">Reference proteome</keyword>
<dbReference type="InterPro" id="IPR015813">
    <property type="entry name" value="Pyrv/PenolPyrv_kinase-like_dom"/>
</dbReference>
<proteinExistence type="inferred from homology"/>
<dbReference type="UniPathway" id="UPA00109">
    <property type="reaction ID" value="UER00188"/>
</dbReference>
<dbReference type="GO" id="GO:0005524">
    <property type="term" value="F:ATP binding"/>
    <property type="evidence" value="ECO:0007669"/>
    <property type="project" value="UniProtKB-KW"/>
</dbReference>
<keyword evidence="8" id="KW-0418">Kinase</keyword>
<evidence type="ECO:0000256" key="10">
    <source>
        <dbReference type="ARBA" id="ARBA00022842"/>
    </source>
</evidence>
<dbReference type="PANTHER" id="PTHR11817">
    <property type="entry name" value="PYRUVATE KINASE"/>
    <property type="match status" value="1"/>
</dbReference>
<evidence type="ECO:0000256" key="1">
    <source>
        <dbReference type="ARBA" id="ARBA00001958"/>
    </source>
</evidence>
<dbReference type="InterPro" id="IPR015793">
    <property type="entry name" value="Pyrv_Knase_brl"/>
</dbReference>
<name>A0A1D8K4I1_9GAMM</name>
<evidence type="ECO:0000256" key="3">
    <source>
        <dbReference type="ARBA" id="ARBA00008663"/>
    </source>
</evidence>
<evidence type="ECO:0000256" key="7">
    <source>
        <dbReference type="ARBA" id="ARBA00022741"/>
    </source>
</evidence>
<comment type="similarity">
    <text evidence="3">Belongs to the pyruvate kinase family.</text>
</comment>
<dbReference type="NCBIfam" id="NF011314">
    <property type="entry name" value="PRK14725.1"/>
    <property type="match status" value="1"/>
</dbReference>
<dbReference type="AlphaFoldDB" id="A0A1D8K4I1"/>
<dbReference type="KEGG" id="aaeo:BJI67_00965"/>
<dbReference type="EC" id="2.7.1.40" evidence="4"/>
<dbReference type="InterPro" id="IPR018209">
    <property type="entry name" value="Pyrv_Knase_AS"/>
</dbReference>
<accession>A0A1D8K4I1</accession>
<dbReference type="GO" id="GO:0016301">
    <property type="term" value="F:kinase activity"/>
    <property type="evidence" value="ECO:0007669"/>
    <property type="project" value="UniProtKB-KW"/>
</dbReference>
<keyword evidence="12" id="KW-0670">Pyruvate</keyword>
<dbReference type="EMBL" id="CP017448">
    <property type="protein sequence ID" value="AOV15824.1"/>
    <property type="molecule type" value="Genomic_DNA"/>
</dbReference>
<keyword evidence="10" id="KW-0460">Magnesium</keyword>
<comment type="pathway">
    <text evidence="2">Carbohydrate degradation; glycolysis; pyruvate from D-glyceraldehyde 3-phosphate: step 5/5.</text>
</comment>
<dbReference type="SUPFAM" id="SSF51621">
    <property type="entry name" value="Phosphoenolpyruvate/pyruvate domain"/>
    <property type="match status" value="1"/>
</dbReference>
<dbReference type="Gene3D" id="3.20.20.60">
    <property type="entry name" value="Phosphoenolpyruvate-binding domains"/>
    <property type="match status" value="1"/>
</dbReference>
<evidence type="ECO:0000313" key="15">
    <source>
        <dbReference type="Proteomes" id="UP000095342"/>
    </source>
</evidence>
<gene>
    <name evidence="14" type="ORF">BJI67_00965</name>
</gene>
<evidence type="ECO:0000256" key="5">
    <source>
        <dbReference type="ARBA" id="ARBA00022679"/>
    </source>
</evidence>
<dbReference type="InterPro" id="IPR040442">
    <property type="entry name" value="Pyrv_kinase-like_dom_sf"/>
</dbReference>
<keyword evidence="6" id="KW-0479">Metal-binding</keyword>